<dbReference type="AlphaFoldDB" id="A0A3N4HQX1"/>
<evidence type="ECO:0000313" key="1">
    <source>
        <dbReference type="EMBL" id="RPA72054.1"/>
    </source>
</evidence>
<gene>
    <name evidence="1" type="ORF">BJ508DRAFT_381760</name>
</gene>
<organism evidence="1 2">
    <name type="scientific">Ascobolus immersus RN42</name>
    <dbReference type="NCBI Taxonomy" id="1160509"/>
    <lineage>
        <taxon>Eukaryota</taxon>
        <taxon>Fungi</taxon>
        <taxon>Dikarya</taxon>
        <taxon>Ascomycota</taxon>
        <taxon>Pezizomycotina</taxon>
        <taxon>Pezizomycetes</taxon>
        <taxon>Pezizales</taxon>
        <taxon>Ascobolaceae</taxon>
        <taxon>Ascobolus</taxon>
    </lineage>
</organism>
<dbReference type="EMBL" id="ML119883">
    <property type="protein sequence ID" value="RPA72054.1"/>
    <property type="molecule type" value="Genomic_DNA"/>
</dbReference>
<keyword evidence="2" id="KW-1185">Reference proteome</keyword>
<dbReference type="Proteomes" id="UP000275078">
    <property type="component" value="Unassembled WGS sequence"/>
</dbReference>
<protein>
    <submittedName>
        <fullName evidence="1">Uncharacterized protein</fullName>
    </submittedName>
</protein>
<reference evidence="1 2" key="1">
    <citation type="journal article" date="2018" name="Nat. Ecol. Evol.">
        <title>Pezizomycetes genomes reveal the molecular basis of ectomycorrhizal truffle lifestyle.</title>
        <authorList>
            <person name="Murat C."/>
            <person name="Payen T."/>
            <person name="Noel B."/>
            <person name="Kuo A."/>
            <person name="Morin E."/>
            <person name="Chen J."/>
            <person name="Kohler A."/>
            <person name="Krizsan K."/>
            <person name="Balestrini R."/>
            <person name="Da Silva C."/>
            <person name="Montanini B."/>
            <person name="Hainaut M."/>
            <person name="Levati E."/>
            <person name="Barry K.W."/>
            <person name="Belfiori B."/>
            <person name="Cichocki N."/>
            <person name="Clum A."/>
            <person name="Dockter R.B."/>
            <person name="Fauchery L."/>
            <person name="Guy J."/>
            <person name="Iotti M."/>
            <person name="Le Tacon F."/>
            <person name="Lindquist E.A."/>
            <person name="Lipzen A."/>
            <person name="Malagnac F."/>
            <person name="Mello A."/>
            <person name="Molinier V."/>
            <person name="Miyauchi S."/>
            <person name="Poulain J."/>
            <person name="Riccioni C."/>
            <person name="Rubini A."/>
            <person name="Sitrit Y."/>
            <person name="Splivallo R."/>
            <person name="Traeger S."/>
            <person name="Wang M."/>
            <person name="Zifcakova L."/>
            <person name="Wipf D."/>
            <person name="Zambonelli A."/>
            <person name="Paolocci F."/>
            <person name="Nowrousian M."/>
            <person name="Ottonello S."/>
            <person name="Baldrian P."/>
            <person name="Spatafora J.W."/>
            <person name="Henrissat B."/>
            <person name="Nagy L.G."/>
            <person name="Aury J.M."/>
            <person name="Wincker P."/>
            <person name="Grigoriev I.V."/>
            <person name="Bonfante P."/>
            <person name="Martin F.M."/>
        </authorList>
    </citation>
    <scope>NUCLEOTIDE SEQUENCE [LARGE SCALE GENOMIC DNA]</scope>
    <source>
        <strain evidence="1 2">RN42</strain>
    </source>
</reference>
<evidence type="ECO:0000313" key="2">
    <source>
        <dbReference type="Proteomes" id="UP000275078"/>
    </source>
</evidence>
<proteinExistence type="predicted"/>
<name>A0A3N4HQX1_ASCIM</name>
<accession>A0A3N4HQX1</accession>
<sequence length="208" mass="23467">MRHRLQTTNKHDRSLSNAVSALQLAFGEQASCLGSRSNHTNVSVYLTIQPASIPPMPIPYNMVCDDHDSHTGEADFVYIANEKPCEYSVQTRYRETPTVGTVCFISEYWRAGLDDRSSFALVTSISGNLCGWLLTGEEEDDELWAEISKLLKNHVLKGTIASVEKGEGEHEWKGRVVWEARTCKQEGFDKEMDDLMISPAQFMNLEFN</sequence>